<comment type="similarity">
    <text evidence="1 6">Belongs to the metallo-dependent hydrolases superfamily. Adenine deaminase family.</text>
</comment>
<dbReference type="KEGG" id="bgok:Pr1d_26420"/>
<dbReference type="GO" id="GO:0000034">
    <property type="term" value="F:adenine deaminase activity"/>
    <property type="evidence" value="ECO:0007669"/>
    <property type="project" value="UniProtKB-UniRule"/>
</dbReference>
<proteinExistence type="inferred from homology"/>
<dbReference type="Proteomes" id="UP000323917">
    <property type="component" value="Chromosome"/>
</dbReference>
<feature type="domain" description="Adenine deaminase C-terminal" evidence="8">
    <location>
        <begin position="370"/>
        <end position="537"/>
    </location>
</feature>
<reference evidence="9 10" key="1">
    <citation type="submission" date="2019-08" db="EMBL/GenBank/DDBJ databases">
        <title>Deep-cultivation of Planctomycetes and their phenomic and genomic characterization uncovers novel biology.</title>
        <authorList>
            <person name="Wiegand S."/>
            <person name="Jogler M."/>
            <person name="Boedeker C."/>
            <person name="Pinto D."/>
            <person name="Vollmers J."/>
            <person name="Rivas-Marin E."/>
            <person name="Kohn T."/>
            <person name="Peeters S.H."/>
            <person name="Heuer A."/>
            <person name="Rast P."/>
            <person name="Oberbeckmann S."/>
            <person name="Bunk B."/>
            <person name="Jeske O."/>
            <person name="Meyerdierks A."/>
            <person name="Storesund J.E."/>
            <person name="Kallscheuer N."/>
            <person name="Luecker S."/>
            <person name="Lage O.M."/>
            <person name="Pohl T."/>
            <person name="Merkel B.J."/>
            <person name="Hornburger P."/>
            <person name="Mueller R.-W."/>
            <person name="Bruemmer F."/>
            <person name="Labrenz M."/>
            <person name="Spormann A.M."/>
            <person name="Op den Camp H."/>
            <person name="Overmann J."/>
            <person name="Amann R."/>
            <person name="Jetten M.S.M."/>
            <person name="Mascher T."/>
            <person name="Medema M.H."/>
            <person name="Devos D.P."/>
            <person name="Kaster A.-K."/>
            <person name="Ovreas L."/>
            <person name="Rohde M."/>
            <person name="Galperin M.Y."/>
            <person name="Jogler C."/>
        </authorList>
    </citation>
    <scope>NUCLEOTIDE SEQUENCE [LARGE SCALE GENOMIC DNA]</scope>
    <source>
        <strain evidence="9 10">Pr1d</strain>
    </source>
</reference>
<dbReference type="InterPro" id="IPR011059">
    <property type="entry name" value="Metal-dep_hydrolase_composite"/>
</dbReference>
<dbReference type="InterPro" id="IPR026912">
    <property type="entry name" value="Adenine_deam_C"/>
</dbReference>
<dbReference type="HAMAP" id="MF_01518">
    <property type="entry name" value="Adenine_deamin"/>
    <property type="match status" value="1"/>
</dbReference>
<dbReference type="RefSeq" id="WP_148073868.1">
    <property type="nucleotide sequence ID" value="NZ_CP042913.1"/>
</dbReference>
<dbReference type="NCBIfam" id="TIGR01178">
    <property type="entry name" value="ade"/>
    <property type="match status" value="1"/>
</dbReference>
<evidence type="ECO:0000259" key="7">
    <source>
        <dbReference type="Pfam" id="PF01979"/>
    </source>
</evidence>
<dbReference type="Gene3D" id="3.20.20.140">
    <property type="entry name" value="Metal-dependent hydrolases"/>
    <property type="match status" value="1"/>
</dbReference>
<protein>
    <recommendedName>
        <fullName evidence="2 6">Adenine deaminase</fullName>
        <shortName evidence="6">Adenase</shortName>
        <shortName evidence="6">Adenine aminase</shortName>
        <ecNumber evidence="2 6">3.5.4.2</ecNumber>
    </recommendedName>
</protein>
<evidence type="ECO:0000256" key="1">
    <source>
        <dbReference type="ARBA" id="ARBA00006773"/>
    </source>
</evidence>
<feature type="domain" description="Amidohydrolase-related" evidence="7">
    <location>
        <begin position="43"/>
        <end position="323"/>
    </location>
</feature>
<dbReference type="GO" id="GO:0006146">
    <property type="term" value="P:adenine catabolic process"/>
    <property type="evidence" value="ECO:0007669"/>
    <property type="project" value="InterPro"/>
</dbReference>
<evidence type="ECO:0000256" key="5">
    <source>
        <dbReference type="ARBA" id="ARBA00047720"/>
    </source>
</evidence>
<dbReference type="Pfam" id="PF13382">
    <property type="entry name" value="Adenine_deam_C"/>
    <property type="match status" value="1"/>
</dbReference>
<comment type="cofactor">
    <cofactor evidence="6">
        <name>Mn(2+)</name>
        <dbReference type="ChEBI" id="CHEBI:29035"/>
    </cofactor>
</comment>
<evidence type="ECO:0000256" key="6">
    <source>
        <dbReference type="HAMAP-Rule" id="MF_01518"/>
    </source>
</evidence>
<dbReference type="OrthoDB" id="9775607at2"/>
<dbReference type="SUPFAM" id="SSF51556">
    <property type="entry name" value="Metallo-dependent hydrolases"/>
    <property type="match status" value="1"/>
</dbReference>
<dbReference type="PANTHER" id="PTHR11113">
    <property type="entry name" value="N-ACETYLGLUCOSAMINE-6-PHOSPHATE DEACETYLASE"/>
    <property type="match status" value="1"/>
</dbReference>
<dbReference type="PANTHER" id="PTHR11113:SF2">
    <property type="entry name" value="ADENINE DEAMINASE"/>
    <property type="match status" value="1"/>
</dbReference>
<keyword evidence="10" id="KW-1185">Reference proteome</keyword>
<name>A0A5B9Q8E1_9BACT</name>
<dbReference type="Pfam" id="PF01979">
    <property type="entry name" value="Amidohydro_1"/>
    <property type="match status" value="1"/>
</dbReference>
<evidence type="ECO:0000313" key="9">
    <source>
        <dbReference type="EMBL" id="QEG35344.1"/>
    </source>
</evidence>
<dbReference type="InterPro" id="IPR032466">
    <property type="entry name" value="Metal_Hydrolase"/>
</dbReference>
<dbReference type="InterPro" id="IPR006680">
    <property type="entry name" value="Amidohydro-rel"/>
</dbReference>
<keyword evidence="3 6" id="KW-0378">Hydrolase</keyword>
<accession>A0A5B9Q8E1</accession>
<evidence type="ECO:0000256" key="3">
    <source>
        <dbReference type="ARBA" id="ARBA00022801"/>
    </source>
</evidence>
<dbReference type="AlphaFoldDB" id="A0A5B9Q8E1"/>
<dbReference type="CDD" id="cd01295">
    <property type="entry name" value="AdeC"/>
    <property type="match status" value="1"/>
</dbReference>
<dbReference type="InterPro" id="IPR006679">
    <property type="entry name" value="Adenine_deam"/>
</dbReference>
<gene>
    <name evidence="9" type="primary">adeC</name>
    <name evidence="6" type="synonym">ade</name>
    <name evidence="9" type="ORF">Pr1d_26420</name>
</gene>
<dbReference type="Gene3D" id="2.30.40.10">
    <property type="entry name" value="Urease, subunit C, domain 1"/>
    <property type="match status" value="1"/>
</dbReference>
<comment type="catalytic activity">
    <reaction evidence="5 6">
        <text>adenine + H2O + H(+) = hypoxanthine + NH4(+)</text>
        <dbReference type="Rhea" id="RHEA:23688"/>
        <dbReference type="ChEBI" id="CHEBI:15377"/>
        <dbReference type="ChEBI" id="CHEBI:15378"/>
        <dbReference type="ChEBI" id="CHEBI:16708"/>
        <dbReference type="ChEBI" id="CHEBI:17368"/>
        <dbReference type="ChEBI" id="CHEBI:28938"/>
        <dbReference type="EC" id="3.5.4.2"/>
    </reaction>
</comment>
<dbReference type="SUPFAM" id="SSF51338">
    <property type="entry name" value="Composite domain of metallo-dependent hydrolases"/>
    <property type="match status" value="1"/>
</dbReference>
<dbReference type="EC" id="3.5.4.2" evidence="2 6"/>
<evidence type="ECO:0000313" key="10">
    <source>
        <dbReference type="Proteomes" id="UP000323917"/>
    </source>
</evidence>
<evidence type="ECO:0000256" key="4">
    <source>
        <dbReference type="ARBA" id="ARBA00023211"/>
    </source>
</evidence>
<sequence>MNTGSVVGNVVDISGRSTFPAKIAISDGRITAIEPSESSPSTYLLPGFIDAHVHVESSMLVPSEFARAAVIHGTVATVSDPHEIGNVLGVSGVEYMLDNAANSPFKFYFGAPSCVPATTFETAGAAISVAEVEKLLADSRIVYLSEMMNFPGVLHGDPECLAKIAAAKAAGKPVDGHAPGLRGEEAARYIAAGITTDHECFTKEEALDKLAAGCKISIREGSAARNFAALYTLLSEFPQHTMLCSDDKHPDELEHGHINLLVRRAVEHGIDVFDALQAACLNPIEHYQLNVGQLRVGDPADFIEVDSLSKFNVLRTWIDGQLVAEKGATSIPRVEPKVVNQFVSTTIESAALSVPAEGESLKVIEALDGQLITNSLQHPPKVENGQVVSDTGRDILKLVVVNRYEAATPAIAFISNFGLKRGAMASSVAHDSHNVIAVGTNDDDLAAAINAVMEAGGGLSAVCKPEDLRLVLPLPVAGLMATGTCVEVAAAYKKLDQAVKSWGSPLRAPYMTLSFMALLVIPSLKLSDRGLFDGSRFEFTPLLS</sequence>
<keyword evidence="4 6" id="KW-0464">Manganese</keyword>
<dbReference type="EMBL" id="CP042913">
    <property type="protein sequence ID" value="QEG35344.1"/>
    <property type="molecule type" value="Genomic_DNA"/>
</dbReference>
<organism evidence="9 10">
    <name type="scientific">Bythopirellula goksoeyrii</name>
    <dbReference type="NCBI Taxonomy" id="1400387"/>
    <lineage>
        <taxon>Bacteria</taxon>
        <taxon>Pseudomonadati</taxon>
        <taxon>Planctomycetota</taxon>
        <taxon>Planctomycetia</taxon>
        <taxon>Pirellulales</taxon>
        <taxon>Lacipirellulaceae</taxon>
        <taxon>Bythopirellula</taxon>
    </lineage>
</organism>
<evidence type="ECO:0000259" key="8">
    <source>
        <dbReference type="Pfam" id="PF13382"/>
    </source>
</evidence>
<evidence type="ECO:0000256" key="2">
    <source>
        <dbReference type="ARBA" id="ARBA00012782"/>
    </source>
</evidence>